<evidence type="ECO:0000313" key="3">
    <source>
        <dbReference type="Proteomes" id="UP000029719"/>
    </source>
</evidence>
<gene>
    <name evidence="2" type="ORF">IFT62_18160</name>
    <name evidence="1" type="ORF">LT42_01130</name>
</gene>
<sequence length="78" mass="8668">MPVKHDLYADLGVTKEELGKRRGGDAKLNALVDQYDELDAQIVGIEDKGDASDDELRTLKEKRLLAKDKIARQLSEAS</sequence>
<dbReference type="Proteomes" id="UP000029719">
    <property type="component" value="Unassembled WGS sequence"/>
</dbReference>
<dbReference type="RefSeq" id="WP_037009174.1">
    <property type="nucleotide sequence ID" value="NZ_JACYNP010000008.1"/>
</dbReference>
<dbReference type="Gene3D" id="6.10.280.50">
    <property type="match status" value="1"/>
</dbReference>
<accession>A0A9X0JJ99</accession>
<reference evidence="2 4" key="2">
    <citation type="journal article" date="2020" name="FEMS Microbiol. Ecol.">
        <title>Temporal dynamics of bacterial communities during seed development and maturation.</title>
        <authorList>
            <person name="Chesneau G."/>
            <person name="Torres-Cortes G."/>
            <person name="Briand M."/>
            <person name="Darrasse A."/>
            <person name="Preveaux A."/>
            <person name="Marais C."/>
            <person name="Jacques M.A."/>
            <person name="Shade A."/>
            <person name="Barret M."/>
        </authorList>
    </citation>
    <scope>NUCLEOTIDE SEQUENCE [LARGE SCALE GENOMIC DNA]</scope>
    <source>
        <strain evidence="2 4">CFBP13723</strain>
    </source>
</reference>
<dbReference type="InterPro" id="IPR007420">
    <property type="entry name" value="DUF465"/>
</dbReference>
<dbReference type="Pfam" id="PF04325">
    <property type="entry name" value="DUF465"/>
    <property type="match status" value="1"/>
</dbReference>
<dbReference type="EMBL" id="JRMB01000001">
    <property type="protein sequence ID" value="KGF64618.1"/>
    <property type="molecule type" value="Genomic_DNA"/>
</dbReference>
<proteinExistence type="predicted"/>
<organism evidence="1 3">
    <name type="scientific">Pseudomonas lutea</name>
    <dbReference type="NCBI Taxonomy" id="243924"/>
    <lineage>
        <taxon>Bacteria</taxon>
        <taxon>Pseudomonadati</taxon>
        <taxon>Pseudomonadota</taxon>
        <taxon>Gammaproteobacteria</taxon>
        <taxon>Pseudomonadales</taxon>
        <taxon>Pseudomonadaceae</taxon>
        <taxon>Pseudomonas</taxon>
    </lineage>
</organism>
<evidence type="ECO:0000313" key="4">
    <source>
        <dbReference type="Proteomes" id="UP000625247"/>
    </source>
</evidence>
<comment type="caution">
    <text evidence="1">The sequence shown here is derived from an EMBL/GenBank/DDBJ whole genome shotgun (WGS) entry which is preliminary data.</text>
</comment>
<evidence type="ECO:0000313" key="2">
    <source>
        <dbReference type="EMBL" id="MBD8123139.1"/>
    </source>
</evidence>
<dbReference type="InterPro" id="IPR038444">
    <property type="entry name" value="DUF465_sf"/>
</dbReference>
<dbReference type="EMBL" id="JACYNP010000008">
    <property type="protein sequence ID" value="MBD8123139.1"/>
    <property type="molecule type" value="Genomic_DNA"/>
</dbReference>
<protein>
    <submittedName>
        <fullName evidence="2">YdcH family protein</fullName>
    </submittedName>
</protein>
<name>A0A9X0JJ99_9PSED</name>
<reference evidence="1 3" key="1">
    <citation type="submission" date="2014-09" db="EMBL/GenBank/DDBJ databases">
        <title>Genome sequence of Pseudomonas lutea strain DSM 17257T.</title>
        <authorList>
            <person name="Kwak Y."/>
            <person name="Shin J.-H."/>
        </authorList>
    </citation>
    <scope>NUCLEOTIDE SEQUENCE [LARGE SCALE GENOMIC DNA]</scope>
    <source>
        <strain evidence="1 3">DSM 17257</strain>
    </source>
</reference>
<dbReference type="OrthoDB" id="7030268at2"/>
<evidence type="ECO:0000313" key="1">
    <source>
        <dbReference type="EMBL" id="KGF64618.1"/>
    </source>
</evidence>
<dbReference type="AlphaFoldDB" id="A0A9X0JJ99"/>
<dbReference type="Proteomes" id="UP000625247">
    <property type="component" value="Unassembled WGS sequence"/>
</dbReference>
<keyword evidence="4" id="KW-1185">Reference proteome</keyword>